<name>A0A845SSQ9_9GAMM</name>
<dbReference type="InterPro" id="IPR002110">
    <property type="entry name" value="Ankyrin_rpt"/>
</dbReference>
<dbReference type="InterPro" id="IPR036770">
    <property type="entry name" value="Ankyrin_rpt-contain_sf"/>
</dbReference>
<organism evidence="4 5">
    <name type="scientific">Acerihabitans arboris</name>
    <dbReference type="NCBI Taxonomy" id="2691583"/>
    <lineage>
        <taxon>Bacteria</taxon>
        <taxon>Pseudomonadati</taxon>
        <taxon>Pseudomonadota</taxon>
        <taxon>Gammaproteobacteria</taxon>
        <taxon>Enterobacterales</taxon>
        <taxon>Pectobacteriaceae</taxon>
        <taxon>Acerihabitans</taxon>
    </lineage>
</organism>
<keyword evidence="1" id="KW-0677">Repeat</keyword>
<proteinExistence type="predicted"/>
<dbReference type="PROSITE" id="PS50088">
    <property type="entry name" value="ANK_REPEAT"/>
    <property type="match status" value="1"/>
</dbReference>
<dbReference type="SMART" id="SM00248">
    <property type="entry name" value="ANK"/>
    <property type="match status" value="3"/>
</dbReference>
<evidence type="ECO:0000256" key="1">
    <source>
        <dbReference type="ARBA" id="ARBA00022737"/>
    </source>
</evidence>
<comment type="caution">
    <text evidence="4">The sequence shown here is derived from an EMBL/GenBank/DDBJ whole genome shotgun (WGS) entry which is preliminary data.</text>
</comment>
<dbReference type="AlphaFoldDB" id="A0A845SSQ9"/>
<sequence>MLVAKINNTPIYLDPTIEVATSSEAQVMMPQLIYTEECHGCIENFERKEIFSLYINQIKNYLITIAKRMEFSVRVHDGIRQFCENLSHHQNITQEIKKYLYTDLSECLYSFTRFHVRYLSKEQYNVRTILIGVFENLTNDVSKVLTDVTYVYAAINGHVSNKLSKKIIDRRLNVMKNTISQHIESVHSLSSNNKKIKYKIAYKYLLKKNKWPYSIIYKDTKVGRHILSATSPLLPSLINKLNQSTHIVKVIKDIGDDIHQEIEALIAAPGHHFYDNGIKYVSDQGFLEVQKFLETSNPPIDRYSVLERDASTGFHSLHRSRDALYGALVEELPKENNKEIIYKIDSVTLAASVKLKSFKDYYWVDYGGGVRGALTLGALRLGNVAHLKNDNLLRYAIINSPFDGLLKDYNSKWCNDFYKVFDNFYERNIFALYKLNFSNKTIDINRKDKKGNTVLHAAVYHNDIEACDYLIDRPDMNINCTNNAGITALMQAVDKGSMSMVLKLLESKHVNINITDKNSVTALAMAEKRHHKGIAILLKSHAITINSRERKIDTSDV</sequence>
<dbReference type="Pfam" id="PF12796">
    <property type="entry name" value="Ank_2"/>
    <property type="match status" value="1"/>
</dbReference>
<evidence type="ECO:0008006" key="6">
    <source>
        <dbReference type="Google" id="ProtNLM"/>
    </source>
</evidence>
<evidence type="ECO:0000313" key="5">
    <source>
        <dbReference type="Proteomes" id="UP000461443"/>
    </source>
</evidence>
<protein>
    <recommendedName>
        <fullName evidence="6">Ankyrin repeat protein</fullName>
    </recommendedName>
</protein>
<dbReference type="EMBL" id="WUBS01000024">
    <property type="protein sequence ID" value="NDL65886.1"/>
    <property type="molecule type" value="Genomic_DNA"/>
</dbReference>
<reference evidence="4 5" key="2">
    <citation type="submission" date="2020-02" db="EMBL/GenBank/DDBJ databases">
        <title>The new genus of Enterobacteriales.</title>
        <authorList>
            <person name="Kim I.S."/>
        </authorList>
    </citation>
    <scope>NUCLEOTIDE SEQUENCE [LARGE SCALE GENOMIC DNA]</scope>
    <source>
        <strain evidence="4 5">SAP-6</strain>
    </source>
</reference>
<evidence type="ECO:0000256" key="2">
    <source>
        <dbReference type="ARBA" id="ARBA00023043"/>
    </source>
</evidence>
<feature type="repeat" description="ANK" evidence="3">
    <location>
        <begin position="484"/>
        <end position="517"/>
    </location>
</feature>
<reference evidence="4 5" key="1">
    <citation type="submission" date="2019-12" db="EMBL/GenBank/DDBJ databases">
        <authorList>
            <person name="Lee S.D."/>
        </authorList>
    </citation>
    <scope>NUCLEOTIDE SEQUENCE [LARGE SCALE GENOMIC DNA]</scope>
    <source>
        <strain evidence="4 5">SAP-6</strain>
    </source>
</reference>
<dbReference type="Proteomes" id="UP000461443">
    <property type="component" value="Unassembled WGS sequence"/>
</dbReference>
<dbReference type="Gene3D" id="1.25.40.20">
    <property type="entry name" value="Ankyrin repeat-containing domain"/>
    <property type="match status" value="1"/>
</dbReference>
<dbReference type="RefSeq" id="WP_162368600.1">
    <property type="nucleotide sequence ID" value="NZ_WUBS01000024.1"/>
</dbReference>
<evidence type="ECO:0000313" key="4">
    <source>
        <dbReference type="EMBL" id="NDL65886.1"/>
    </source>
</evidence>
<keyword evidence="2 3" id="KW-0040">ANK repeat</keyword>
<gene>
    <name evidence="4" type="ORF">GRH90_24450</name>
</gene>
<dbReference type="PANTHER" id="PTHR24198">
    <property type="entry name" value="ANKYRIN REPEAT AND PROTEIN KINASE DOMAIN-CONTAINING PROTEIN"/>
    <property type="match status" value="1"/>
</dbReference>
<dbReference type="SUPFAM" id="SSF48403">
    <property type="entry name" value="Ankyrin repeat"/>
    <property type="match status" value="1"/>
</dbReference>
<keyword evidence="5" id="KW-1185">Reference proteome</keyword>
<accession>A0A845SSQ9</accession>
<evidence type="ECO:0000256" key="3">
    <source>
        <dbReference type="PROSITE-ProRule" id="PRU00023"/>
    </source>
</evidence>
<dbReference type="PANTHER" id="PTHR24198:SF165">
    <property type="entry name" value="ANKYRIN REPEAT-CONTAINING PROTEIN-RELATED"/>
    <property type="match status" value="1"/>
</dbReference>